<dbReference type="InterPro" id="IPR013221">
    <property type="entry name" value="Mur_ligase_cen"/>
</dbReference>
<feature type="domain" description="Mur ligase central" evidence="1">
    <location>
        <begin position="3"/>
        <end position="77"/>
    </location>
</feature>
<organism evidence="2">
    <name type="scientific">Klebsiella pneumoniae</name>
    <dbReference type="NCBI Taxonomy" id="573"/>
    <lineage>
        <taxon>Bacteria</taxon>
        <taxon>Pseudomonadati</taxon>
        <taxon>Pseudomonadota</taxon>
        <taxon>Gammaproteobacteria</taxon>
        <taxon>Enterobacterales</taxon>
        <taxon>Enterobacteriaceae</taxon>
        <taxon>Klebsiella/Raoultella group</taxon>
        <taxon>Klebsiella</taxon>
        <taxon>Klebsiella pneumoniae complex</taxon>
    </lineage>
</organism>
<dbReference type="AlphaFoldDB" id="A0A4P0XMZ4"/>
<dbReference type="GO" id="GO:0008763">
    <property type="term" value="F:UDP-N-acetylmuramate-L-alanine ligase activity"/>
    <property type="evidence" value="ECO:0007669"/>
    <property type="project" value="UniProtKB-EC"/>
</dbReference>
<gene>
    <name evidence="2" type="primary">murC_2</name>
    <name evidence="2" type="ORF">NCTC9183_01513</name>
</gene>
<dbReference type="Gene3D" id="3.40.1190.10">
    <property type="entry name" value="Mur-like, catalytic domain"/>
    <property type="match status" value="1"/>
</dbReference>
<accession>A0A4P0XMZ4</accession>
<protein>
    <submittedName>
        <fullName evidence="2">UDP-N-acetylmuramate-alanine ligase</fullName>
        <ecNumber evidence="2">6.3.2.8</ecNumber>
    </submittedName>
</protein>
<dbReference type="InterPro" id="IPR050061">
    <property type="entry name" value="MurCDEF_pg_biosynth"/>
</dbReference>
<dbReference type="Proteomes" id="UP000507695">
    <property type="component" value="Unassembled WGS sequence"/>
</dbReference>
<keyword evidence="2" id="KW-0436">Ligase</keyword>
<evidence type="ECO:0000259" key="1">
    <source>
        <dbReference type="Pfam" id="PF08245"/>
    </source>
</evidence>
<sequence length="123" mass="13760">MCVDDPVIRELLPRVGRQITTYGFSDDADVRVEDYRQVGAQGHFRLVRARIKRSLQVTLNAPGRHNALNAAAAVAVATEEGIDDRAILRALESFQGTGRRFDFLGEFPLGRSQRQTGQRHADR</sequence>
<proteinExistence type="predicted"/>
<dbReference type="EC" id="6.3.2.8" evidence="2"/>
<dbReference type="Pfam" id="PF08245">
    <property type="entry name" value="Mur_ligase_M"/>
    <property type="match status" value="1"/>
</dbReference>
<evidence type="ECO:0000313" key="2">
    <source>
        <dbReference type="EMBL" id="VTM50808.1"/>
    </source>
</evidence>
<dbReference type="InterPro" id="IPR036565">
    <property type="entry name" value="Mur-like_cat_sf"/>
</dbReference>
<dbReference type="PANTHER" id="PTHR43445:SF3">
    <property type="entry name" value="UDP-N-ACETYLMURAMATE--L-ALANINE LIGASE"/>
    <property type="match status" value="1"/>
</dbReference>
<dbReference type="EMBL" id="CABDVL010000003">
    <property type="protein sequence ID" value="VTM50808.1"/>
    <property type="molecule type" value="Genomic_DNA"/>
</dbReference>
<dbReference type="PANTHER" id="PTHR43445">
    <property type="entry name" value="UDP-N-ACETYLMURAMATE--L-ALANINE LIGASE-RELATED"/>
    <property type="match status" value="1"/>
</dbReference>
<reference evidence="2" key="1">
    <citation type="submission" date="2019-04" db="EMBL/GenBank/DDBJ databases">
        <authorList>
            <consortium name="Pathogen Informatics"/>
        </authorList>
    </citation>
    <scope>NUCLEOTIDE SEQUENCE</scope>
    <source>
        <strain evidence="2">NCTC9183</strain>
    </source>
</reference>
<dbReference type="GO" id="GO:0005524">
    <property type="term" value="F:ATP binding"/>
    <property type="evidence" value="ECO:0007669"/>
    <property type="project" value="InterPro"/>
</dbReference>
<dbReference type="SUPFAM" id="SSF53623">
    <property type="entry name" value="MurD-like peptide ligases, catalytic domain"/>
    <property type="match status" value="1"/>
</dbReference>
<name>A0A4P0XMZ4_KLEPN</name>